<evidence type="ECO:0000256" key="2">
    <source>
        <dbReference type="SAM" id="MobiDB-lite"/>
    </source>
</evidence>
<keyword evidence="1" id="KW-0175">Coiled coil</keyword>
<feature type="coiled-coil region" evidence="1">
    <location>
        <begin position="290"/>
        <end position="330"/>
    </location>
</feature>
<comment type="caution">
    <text evidence="4">The sequence shown here is derived from an EMBL/GenBank/DDBJ whole genome shotgun (WGS) entry which is preliminary data.</text>
</comment>
<evidence type="ECO:0000259" key="3">
    <source>
        <dbReference type="PROSITE" id="PS50017"/>
    </source>
</evidence>
<dbReference type="InterPro" id="IPR011029">
    <property type="entry name" value="DEATH-like_dom_sf"/>
</dbReference>
<dbReference type="CDD" id="cd01670">
    <property type="entry name" value="Death"/>
    <property type="match status" value="1"/>
</dbReference>
<dbReference type="Proteomes" id="UP001159405">
    <property type="component" value="Unassembled WGS sequence"/>
</dbReference>
<gene>
    <name evidence="4" type="ORF">PLOB_00036973</name>
</gene>
<dbReference type="InterPro" id="IPR000488">
    <property type="entry name" value="Death_dom"/>
</dbReference>
<evidence type="ECO:0000256" key="1">
    <source>
        <dbReference type="SAM" id="Coils"/>
    </source>
</evidence>
<keyword evidence="5" id="KW-1185">Reference proteome</keyword>
<accession>A0ABN8P4K2</accession>
<name>A0ABN8P4K2_9CNID</name>
<protein>
    <recommendedName>
        <fullName evidence="3">Death domain-containing protein</fullName>
    </recommendedName>
</protein>
<dbReference type="EMBL" id="CALNXK010000053">
    <property type="protein sequence ID" value="CAH3133606.1"/>
    <property type="molecule type" value="Genomic_DNA"/>
</dbReference>
<sequence length="573" mass="64966">MASASVALCTPRSSSCSTDNMSECIVHKESLRCHWTTHQSSLLRSRSRRPLSLDDSRVAEACLVDSPFDMSQSFGDDSSVFSASPRSTEVNGSSLFDLTPTRPFSTSPNPQRRLFSCPEDRSLTTPSPPCLQSLFYDINEDVGASWRKLGRHLSIRECVLNNINEDFSGVSEKAIQILFKWKEDNGASATPEALFSALLHIRRTDVAKKLISLFPTLLPLSCLLENVVTSDCTLYASYTLNPENLKVKKVLQSKDEKVLVCSTSESSERFLLKQVKDKENTFAVRKCLDCKALRQQHKQLRKTEEFLKELEMKQKMVQDLLNVIEQLQNHLLTQHEAITQEQVSCHNCGQYNIKQDLMLKELTLLHHELERMIKSNRRISFSGIPTERIYNVATRTYTVCEEHKEMHTEHNKRRQSFCQHPENLTESDEGDDYIEGPLMCTLNVIFVIGRRRKVTQSFKPKKSTAGDKMKLTKSNSNPLSSSENLGVSKRHSYLLAQESPIMISSVEQSQSPRDWSGVPAFTMCSDLKVPCSNTTLSKCIKEQARNTNLAENPSTAKIGRNSQEIISLRWWEG</sequence>
<dbReference type="PROSITE" id="PS50017">
    <property type="entry name" value="DEATH_DOMAIN"/>
    <property type="match status" value="1"/>
</dbReference>
<feature type="domain" description="Death" evidence="3">
    <location>
        <begin position="131"/>
        <end position="214"/>
    </location>
</feature>
<dbReference type="Gene3D" id="1.10.533.10">
    <property type="entry name" value="Death Domain, Fas"/>
    <property type="match status" value="1"/>
</dbReference>
<evidence type="ECO:0000313" key="4">
    <source>
        <dbReference type="EMBL" id="CAH3133606.1"/>
    </source>
</evidence>
<feature type="compositionally biased region" description="Low complexity" evidence="2">
    <location>
        <begin position="472"/>
        <end position="485"/>
    </location>
</feature>
<organism evidence="4 5">
    <name type="scientific">Porites lobata</name>
    <dbReference type="NCBI Taxonomy" id="104759"/>
    <lineage>
        <taxon>Eukaryota</taxon>
        <taxon>Metazoa</taxon>
        <taxon>Cnidaria</taxon>
        <taxon>Anthozoa</taxon>
        <taxon>Hexacorallia</taxon>
        <taxon>Scleractinia</taxon>
        <taxon>Fungiina</taxon>
        <taxon>Poritidae</taxon>
        <taxon>Porites</taxon>
    </lineage>
</organism>
<dbReference type="InterPro" id="IPR016729">
    <property type="entry name" value="FADD"/>
</dbReference>
<dbReference type="SMART" id="SM00005">
    <property type="entry name" value="DEATH"/>
    <property type="match status" value="1"/>
</dbReference>
<feature type="non-terminal residue" evidence="4">
    <location>
        <position position="573"/>
    </location>
</feature>
<dbReference type="Pfam" id="PF00531">
    <property type="entry name" value="Death"/>
    <property type="match status" value="1"/>
</dbReference>
<proteinExistence type="predicted"/>
<reference evidence="4 5" key="1">
    <citation type="submission" date="2022-05" db="EMBL/GenBank/DDBJ databases">
        <authorList>
            <consortium name="Genoscope - CEA"/>
            <person name="William W."/>
        </authorList>
    </citation>
    <scope>NUCLEOTIDE SEQUENCE [LARGE SCALE GENOMIC DNA]</scope>
</reference>
<dbReference type="SUPFAM" id="SSF47986">
    <property type="entry name" value="DEATH domain"/>
    <property type="match status" value="1"/>
</dbReference>
<evidence type="ECO:0000313" key="5">
    <source>
        <dbReference type="Proteomes" id="UP001159405"/>
    </source>
</evidence>
<dbReference type="PANTHER" id="PTHR15077">
    <property type="entry name" value="FAS-ASSOCIATING DEATH DOMAIN-CONTAINING PROTEIN FADD"/>
    <property type="match status" value="1"/>
</dbReference>
<feature type="region of interest" description="Disordered" evidence="2">
    <location>
        <begin position="457"/>
        <end position="485"/>
    </location>
</feature>